<keyword evidence="5" id="KW-0456">Lyase</keyword>
<feature type="domain" description="3-dehydroquinate synthase N-terminal" evidence="6">
    <location>
        <begin position="528"/>
        <end position="634"/>
    </location>
</feature>
<evidence type="ECO:0000259" key="7">
    <source>
        <dbReference type="Pfam" id="PF24621"/>
    </source>
</evidence>
<dbReference type="Pfam" id="PF01761">
    <property type="entry name" value="DHQ_synthase"/>
    <property type="match status" value="2"/>
</dbReference>
<evidence type="ECO:0000313" key="8">
    <source>
        <dbReference type="EMBL" id="KAK9424053.1"/>
    </source>
</evidence>
<evidence type="ECO:0000256" key="2">
    <source>
        <dbReference type="ARBA" id="ARBA00022723"/>
    </source>
</evidence>
<comment type="caution">
    <text evidence="8">The sequence shown here is derived from an EMBL/GenBank/DDBJ whole genome shotgun (WGS) entry which is preliminary data.</text>
</comment>
<dbReference type="PANTHER" id="PTHR43622">
    <property type="entry name" value="3-DEHYDROQUINATE SYNTHASE"/>
    <property type="match status" value="1"/>
</dbReference>
<keyword evidence="3" id="KW-0547">Nucleotide-binding</keyword>
<keyword evidence="4" id="KW-0520">NAD</keyword>
<name>A0ABR2VAX4_9PEZI</name>
<dbReference type="Gene3D" id="1.20.1090.10">
    <property type="entry name" value="Dehydroquinate synthase-like - alpha domain"/>
    <property type="match status" value="2"/>
</dbReference>
<organism evidence="8 9">
    <name type="scientific">Seiridium unicorne</name>
    <dbReference type="NCBI Taxonomy" id="138068"/>
    <lineage>
        <taxon>Eukaryota</taxon>
        <taxon>Fungi</taxon>
        <taxon>Dikarya</taxon>
        <taxon>Ascomycota</taxon>
        <taxon>Pezizomycotina</taxon>
        <taxon>Sordariomycetes</taxon>
        <taxon>Xylariomycetidae</taxon>
        <taxon>Amphisphaeriales</taxon>
        <taxon>Sporocadaceae</taxon>
        <taxon>Seiridium</taxon>
    </lineage>
</organism>
<feature type="domain" description="3-dehydroquinate synthase N-terminal" evidence="6">
    <location>
        <begin position="112"/>
        <end position="224"/>
    </location>
</feature>
<dbReference type="Proteomes" id="UP001408356">
    <property type="component" value="Unassembled WGS sequence"/>
</dbReference>
<dbReference type="CDD" id="cd08199">
    <property type="entry name" value="EEVS"/>
    <property type="match status" value="1"/>
</dbReference>
<feature type="domain" description="3-dehydroquinate synthase C-terminal" evidence="7">
    <location>
        <begin position="636"/>
        <end position="761"/>
    </location>
</feature>
<evidence type="ECO:0000256" key="3">
    <source>
        <dbReference type="ARBA" id="ARBA00022741"/>
    </source>
</evidence>
<keyword evidence="9" id="KW-1185">Reference proteome</keyword>
<evidence type="ECO:0000313" key="9">
    <source>
        <dbReference type="Proteomes" id="UP001408356"/>
    </source>
</evidence>
<gene>
    <name evidence="8" type="ORF">SUNI508_13804</name>
</gene>
<protein>
    <submittedName>
        <fullName evidence="8">3-dehydroquinate synthase</fullName>
    </submittedName>
</protein>
<dbReference type="InterPro" id="IPR050071">
    <property type="entry name" value="Dehydroquinate_synthase"/>
</dbReference>
<dbReference type="SUPFAM" id="SSF56796">
    <property type="entry name" value="Dehydroquinate synthase-like"/>
    <property type="match status" value="2"/>
</dbReference>
<evidence type="ECO:0000256" key="4">
    <source>
        <dbReference type="ARBA" id="ARBA00023027"/>
    </source>
</evidence>
<evidence type="ECO:0000259" key="6">
    <source>
        <dbReference type="Pfam" id="PF01761"/>
    </source>
</evidence>
<dbReference type="Pfam" id="PF24621">
    <property type="entry name" value="DHQS_C"/>
    <property type="match status" value="1"/>
</dbReference>
<dbReference type="InterPro" id="IPR035872">
    <property type="entry name" value="EEVS-like"/>
</dbReference>
<sequence>MNNNDVSGINCAYGVHDWIDGHGNSGVQLVSQQHIRTRTTAVDSLFETGYRPHALGTFLTGCSDPPAMRKICVGVDSQLVQVTLDEIDSYFAWCKSENLVKDYVIIRLTVRDETEQTWGQVSTIITAAKQLAISRRDLFVAIGSTAVPDIVGFAAAVYRRSTPWIWVPTDLHGIIRCSSIDTKLSVHHFSRGNTDHKSLLTLCHPPMASFYDSHVLHYLSIRETTRRLVEMIDIAVHNDKELFSHLETWTENILTVGQSTAYLGTAVEHASRMPTGKVGNLFRGNGSELSSVKLVDEVTRAIKHINETCLPHDDAGCISTAIALVSALLFHKGLQSRTDLERVLNLLAKTGLPLYGKGLEAGKLFQCIFGKIREQAGVSSLTVPASVGQCVHLDVGDISPDDLAAALLLLHHQYPRMPPQVIEQDQISLNLGATESQNGSNKDVSSEQFTTENTRYHVASVAGIFSPTNLTLVQDYCAAGDYRRKRRVLIVVDDKVGNSAASDIDAYFQTHRSAIETFCIHFMHVVGTEKDMNSVIDVIEAGMKLQLSENDLIIVVGGGTLMDVVGFSASMFRGGIPYIRIPTTLVGMIDAGVGAKVGVDYDGHKSLIGRFYAPVACLNDPEAFLPTLPRREFACGLAESIKMGILKSPRLFYLLEQYHRTGTYNEHTQELMHISIRTMLEELQPNLYEHNLRRLVDFGHEFGHIIESRSGHRIPHGECVAMGIAISSHLSWQKGVLGEAELQRILTCLVDLGLPIYTTQHDSCNPVVLLNKICTDGAAKKDVQHTIMERMHHTLLKLGSGRSKTDGLLFNRVSDNEQLISNPTSYPHQSRIPRTTSIVDPSGDIGSSLAIFLMRNNTRILCFTQSELRDFLLVPSALFTFTFTPFYQQRSRWPVPFSYYVLQSRTTHHGKAHPLFPPHLALYPAQLVPKTISSRTLSATLGRNDHEIPQPGSGNSGTIFSVHENVDGSADNAASRGVPRFFIPAEGSREPQTSVDLEYLNPCVKVQNAHLTGTTIVERIDMQYNSTKTGSSPPSVADPDRFMSLLMVGPRETTTPYTLDATSLGRSLRLSMRSESDKIDYATLDNAENNDTAWKVIGVELGFDGCLRRCRCFGDRMNLSSKALLFGRDANALEEQLAGLVPLTEADYVV</sequence>
<dbReference type="PANTHER" id="PTHR43622:SF3">
    <property type="entry name" value="2-EPI-5-EPI-VALIOLONE SYNTHASE"/>
    <property type="match status" value="1"/>
</dbReference>
<evidence type="ECO:0000256" key="5">
    <source>
        <dbReference type="ARBA" id="ARBA00023239"/>
    </source>
</evidence>
<accession>A0ABR2VAX4</accession>
<keyword evidence="2" id="KW-0479">Metal-binding</keyword>
<dbReference type="InterPro" id="IPR056179">
    <property type="entry name" value="DHQS_C"/>
</dbReference>
<dbReference type="EMBL" id="JARVKF010000048">
    <property type="protein sequence ID" value="KAK9424053.1"/>
    <property type="molecule type" value="Genomic_DNA"/>
</dbReference>
<comment type="cofactor">
    <cofactor evidence="1">
        <name>NAD(+)</name>
        <dbReference type="ChEBI" id="CHEBI:57540"/>
    </cofactor>
</comment>
<evidence type="ECO:0000256" key="1">
    <source>
        <dbReference type="ARBA" id="ARBA00001911"/>
    </source>
</evidence>
<dbReference type="Gene3D" id="3.40.50.1970">
    <property type="match status" value="2"/>
</dbReference>
<proteinExistence type="predicted"/>
<reference evidence="8 9" key="1">
    <citation type="journal article" date="2024" name="J. Plant Pathol.">
        <title>Sequence and assembly of the genome of Seiridium unicorne, isolate CBS 538.82, causal agent of cypress canker disease.</title>
        <authorList>
            <person name="Scali E."/>
            <person name="Rocca G.D."/>
            <person name="Danti R."/>
            <person name="Garbelotto M."/>
            <person name="Barberini S."/>
            <person name="Baroncelli R."/>
            <person name="Emiliani G."/>
        </authorList>
    </citation>
    <scope>NUCLEOTIDE SEQUENCE [LARGE SCALE GENOMIC DNA]</scope>
    <source>
        <strain evidence="8 9">BM-138-508</strain>
    </source>
</reference>
<dbReference type="InterPro" id="IPR030960">
    <property type="entry name" value="DHQS/DOIS_N"/>
</dbReference>